<comment type="caution">
    <text evidence="1">The sequence shown here is derived from an EMBL/GenBank/DDBJ whole genome shotgun (WGS) entry which is preliminary data.</text>
</comment>
<organism evidence="1">
    <name type="scientific">marine sediment metagenome</name>
    <dbReference type="NCBI Taxonomy" id="412755"/>
    <lineage>
        <taxon>unclassified sequences</taxon>
        <taxon>metagenomes</taxon>
        <taxon>ecological metagenomes</taxon>
    </lineage>
</organism>
<gene>
    <name evidence="1" type="ORF">LCGC14_0450890</name>
</gene>
<proteinExistence type="predicted"/>
<evidence type="ECO:0000313" key="1">
    <source>
        <dbReference type="EMBL" id="KKN68453.1"/>
    </source>
</evidence>
<evidence type="ECO:0008006" key="2">
    <source>
        <dbReference type="Google" id="ProtNLM"/>
    </source>
</evidence>
<protein>
    <recommendedName>
        <fullName evidence="2">Portal protein</fullName>
    </recommendedName>
</protein>
<dbReference type="EMBL" id="LAZR01000448">
    <property type="protein sequence ID" value="KKN68453.1"/>
    <property type="molecule type" value="Genomic_DNA"/>
</dbReference>
<reference evidence="1" key="1">
    <citation type="journal article" date="2015" name="Nature">
        <title>Complex archaea that bridge the gap between prokaryotes and eukaryotes.</title>
        <authorList>
            <person name="Spang A."/>
            <person name="Saw J.H."/>
            <person name="Jorgensen S.L."/>
            <person name="Zaremba-Niedzwiedzka K."/>
            <person name="Martijn J."/>
            <person name="Lind A.E."/>
            <person name="van Eijk R."/>
            <person name="Schleper C."/>
            <person name="Guy L."/>
            <person name="Ettema T.J."/>
        </authorList>
    </citation>
    <scope>NUCLEOTIDE SEQUENCE</scope>
</reference>
<accession>A0A0F9VRR4</accession>
<sequence>MAEHVPNVITESKVNEPPISRIIMERVQEHIDYGGQFVRNARRNDRMYRALGEERRAAEPGRPRANTGSLEYHRNVESVTSAVDAVHWGDDPWFMPWSNESRSDVIEASQSTQSIMRQQHEDMGLRSKMMMSMRSGLNHGTCIAYWPWKFRERMIDVGPRFTKGVVFDGPNWKHVPIWRFHFPPRTMEIDDMLWASMEYEITREELSGLVENIRLAKAPGTRTRDLNTLDLKGKFTSEGGEVSENIRLNQGYFTSRDNNLLHVDDYWGIHPTMKNPRDPNSKKALPLIWRILIVNGREWIVQMVNPYAHGRLPFGACRFLPNEEDFYGIGMGDILADKYIAINERRNLMTDIVTMALFGMWQRTGGIPGKVTSRVRLFPGKIFNSVIDGVMAQLHVDTSVLRPGMALDSIDIEEMRATSGASSNVQGIKQGGTATEIRNIATESARKIATYAIIFSAEMSKKFLETQAELNEQFLPFEFGVSITGEDGVVRGQLNSKQNLLRRAQFQMKVATDLEFRRPLLRNINQSIQQLAQVVQLNPRLEPVIMPAILQLTKKTLILYGENASQLVNSARIQQILSQPPAARMPVPA</sequence>
<name>A0A0F9VRR4_9ZZZZ</name>
<dbReference type="AlphaFoldDB" id="A0A0F9VRR4"/>